<evidence type="ECO:0000259" key="3">
    <source>
        <dbReference type="PROSITE" id="PS01124"/>
    </source>
</evidence>
<sequence length="313" mass="35211">MATTSKVVFFVPPGVHLLDMSGPSQAFLAAGQMLAGYPIEHCSFRESIIDSTGLRVCGLAHYSAVKLQAGDFLFLPGYSSRLLTAGEDQKEWQGVYAWLQREAEKGVRLCSVCTGAFILARAGLLTGRPCTTHWSLIPLLRKEFPAIDVREDVLFTEDENIYTSAGISSGIDLALYLLEEDQGPLLAHKVARELVVYFRRSDRHSQESVYLNYRNHLHRGIHELQDWLIANLDTRATIDQMAAMVNMSSRNLTRTFKVQTGISINRYITLLRLELATSLRYSPGITMREIASRCGFANERQLQRIMKSTVVRH</sequence>
<comment type="caution">
    <text evidence="4">The sequence shown here is derived from an EMBL/GenBank/DDBJ whole genome shotgun (WGS) entry which is preliminary data.</text>
</comment>
<dbReference type="CDD" id="cd03137">
    <property type="entry name" value="GATase1_AraC_1"/>
    <property type="match status" value="1"/>
</dbReference>
<evidence type="ECO:0000256" key="1">
    <source>
        <dbReference type="ARBA" id="ARBA00023015"/>
    </source>
</evidence>
<dbReference type="InterPro" id="IPR052158">
    <property type="entry name" value="INH-QAR"/>
</dbReference>
<dbReference type="InterPro" id="IPR009057">
    <property type="entry name" value="Homeodomain-like_sf"/>
</dbReference>
<dbReference type="GO" id="GO:0003700">
    <property type="term" value="F:DNA-binding transcription factor activity"/>
    <property type="evidence" value="ECO:0007669"/>
    <property type="project" value="InterPro"/>
</dbReference>
<dbReference type="InterPro" id="IPR002818">
    <property type="entry name" value="DJ-1/PfpI"/>
</dbReference>
<dbReference type="InterPro" id="IPR018060">
    <property type="entry name" value="HTH_AraC"/>
</dbReference>
<dbReference type="PANTHER" id="PTHR43130:SF3">
    <property type="entry name" value="HTH-TYPE TRANSCRIPTIONAL REGULATOR RV1931C"/>
    <property type="match status" value="1"/>
</dbReference>
<dbReference type="Pfam" id="PF12833">
    <property type="entry name" value="HTH_18"/>
    <property type="match status" value="1"/>
</dbReference>
<dbReference type="Proteomes" id="UP000607559">
    <property type="component" value="Unassembled WGS sequence"/>
</dbReference>
<evidence type="ECO:0000256" key="2">
    <source>
        <dbReference type="ARBA" id="ARBA00023163"/>
    </source>
</evidence>
<reference evidence="4" key="1">
    <citation type="journal article" date="2014" name="Int. J. Syst. Evol. Microbiol.">
        <title>Complete genome sequence of Corynebacterium casei LMG S-19264T (=DSM 44701T), isolated from a smear-ripened cheese.</title>
        <authorList>
            <consortium name="US DOE Joint Genome Institute (JGI-PGF)"/>
            <person name="Walter F."/>
            <person name="Albersmeier A."/>
            <person name="Kalinowski J."/>
            <person name="Ruckert C."/>
        </authorList>
    </citation>
    <scope>NUCLEOTIDE SEQUENCE</scope>
    <source>
        <strain evidence="4">CGMCC 1.15448</strain>
    </source>
</reference>
<proteinExistence type="predicted"/>
<keyword evidence="5" id="KW-1185">Reference proteome</keyword>
<evidence type="ECO:0000313" key="4">
    <source>
        <dbReference type="EMBL" id="GGA84107.1"/>
    </source>
</evidence>
<keyword evidence="1" id="KW-0805">Transcription regulation</keyword>
<dbReference type="InterPro" id="IPR029062">
    <property type="entry name" value="Class_I_gatase-like"/>
</dbReference>
<organism evidence="4 5">
    <name type="scientific">Puia dinghuensis</name>
    <dbReference type="NCBI Taxonomy" id="1792502"/>
    <lineage>
        <taxon>Bacteria</taxon>
        <taxon>Pseudomonadati</taxon>
        <taxon>Bacteroidota</taxon>
        <taxon>Chitinophagia</taxon>
        <taxon>Chitinophagales</taxon>
        <taxon>Chitinophagaceae</taxon>
        <taxon>Puia</taxon>
    </lineage>
</organism>
<keyword evidence="2" id="KW-0804">Transcription</keyword>
<gene>
    <name evidence="4" type="ORF">GCM10011511_04080</name>
</gene>
<accession>A0A8J2U7M2</accession>
<dbReference type="AlphaFoldDB" id="A0A8J2U7M2"/>
<dbReference type="GO" id="GO:0043565">
    <property type="term" value="F:sequence-specific DNA binding"/>
    <property type="evidence" value="ECO:0007669"/>
    <property type="project" value="InterPro"/>
</dbReference>
<dbReference type="EMBL" id="BMJC01000001">
    <property type="protein sequence ID" value="GGA84107.1"/>
    <property type="molecule type" value="Genomic_DNA"/>
</dbReference>
<dbReference type="SUPFAM" id="SSF46689">
    <property type="entry name" value="Homeodomain-like"/>
    <property type="match status" value="1"/>
</dbReference>
<dbReference type="RefSeq" id="WP_188928006.1">
    <property type="nucleotide sequence ID" value="NZ_BMJC01000001.1"/>
</dbReference>
<dbReference type="PROSITE" id="PS01124">
    <property type="entry name" value="HTH_ARAC_FAMILY_2"/>
    <property type="match status" value="1"/>
</dbReference>
<dbReference type="Pfam" id="PF01965">
    <property type="entry name" value="DJ-1_PfpI"/>
    <property type="match status" value="1"/>
</dbReference>
<dbReference type="PANTHER" id="PTHR43130">
    <property type="entry name" value="ARAC-FAMILY TRANSCRIPTIONAL REGULATOR"/>
    <property type="match status" value="1"/>
</dbReference>
<dbReference type="Gene3D" id="3.40.50.880">
    <property type="match status" value="1"/>
</dbReference>
<feature type="domain" description="HTH araC/xylS-type" evidence="3">
    <location>
        <begin position="222"/>
        <end position="313"/>
    </location>
</feature>
<evidence type="ECO:0000313" key="5">
    <source>
        <dbReference type="Proteomes" id="UP000607559"/>
    </source>
</evidence>
<name>A0A8J2U7M2_9BACT</name>
<dbReference type="SUPFAM" id="SSF52317">
    <property type="entry name" value="Class I glutamine amidotransferase-like"/>
    <property type="match status" value="1"/>
</dbReference>
<reference evidence="4" key="2">
    <citation type="submission" date="2020-09" db="EMBL/GenBank/DDBJ databases">
        <authorList>
            <person name="Sun Q."/>
            <person name="Zhou Y."/>
        </authorList>
    </citation>
    <scope>NUCLEOTIDE SEQUENCE</scope>
    <source>
        <strain evidence="4">CGMCC 1.15448</strain>
    </source>
</reference>
<dbReference type="Gene3D" id="1.10.10.60">
    <property type="entry name" value="Homeodomain-like"/>
    <property type="match status" value="1"/>
</dbReference>
<dbReference type="SMART" id="SM00342">
    <property type="entry name" value="HTH_ARAC"/>
    <property type="match status" value="1"/>
</dbReference>
<protein>
    <submittedName>
        <fullName evidence="4">AraC family transcriptional regulator</fullName>
    </submittedName>
</protein>